<evidence type="ECO:0000256" key="1">
    <source>
        <dbReference type="ARBA" id="ARBA00004442"/>
    </source>
</evidence>
<sequence>MDGGIQMRKNCIRHIIFSVAIAVSIFSVALFSSCTLDPVNPNAVTEDKALTTRDGIFNLAVGLQRFFAVDLMSAIIRTPGTTSRELAITRTFINLTDLEAGGQTLSNENIDILVLFQNLCRVIEISNRLIEATPSVTAIPDSTRDGIIAIAHLHKAMALSYFIQYFEQAPINTDRGERAVYAPRAQVLAEALRSLDEAERRFARGNTAQLRANVLSSGLNMINTIRAFRARCHLMAGNYQAAIDAANSVDLSVRSQFVYDAVSPQNIMWTNILTLGAGANTAATSYACRDSLGLPPQFYEPADSVRRNFFLGSTLRPPAVGAAAPQFHHRNHLGFGALNNAPIPIYRPIEMILIRAEANVRLGRLAEAVADINRVRQKTGLTNLAFNIGANPNPYTGPQTERALLDEIYKQRAIELYLTGLRMEDARRLGIPGPQPGQPIPSTTRTRNYYPYPRRERDNNPNTPPDPTI</sequence>
<dbReference type="Pfam" id="PF07980">
    <property type="entry name" value="SusD_RagB"/>
    <property type="match status" value="1"/>
</dbReference>
<dbReference type="InterPro" id="IPR011990">
    <property type="entry name" value="TPR-like_helical_dom_sf"/>
</dbReference>
<feature type="domain" description="RagB/SusD" evidence="8">
    <location>
        <begin position="339"/>
        <end position="441"/>
    </location>
</feature>
<dbReference type="InterPro" id="IPR012944">
    <property type="entry name" value="SusD_RagB_dom"/>
</dbReference>
<evidence type="ECO:0000256" key="2">
    <source>
        <dbReference type="ARBA" id="ARBA00006275"/>
    </source>
</evidence>
<evidence type="ECO:0000256" key="3">
    <source>
        <dbReference type="ARBA" id="ARBA00022729"/>
    </source>
</evidence>
<evidence type="ECO:0000256" key="7">
    <source>
        <dbReference type="SAM" id="Phobius"/>
    </source>
</evidence>
<dbReference type="Proteomes" id="UP000266389">
    <property type="component" value="Unassembled WGS sequence"/>
</dbReference>
<accession>A0A395M2J9</accession>
<comment type="similarity">
    <text evidence="2">Belongs to the SusD family.</text>
</comment>
<comment type="caution">
    <text evidence="9">The sequence shown here is derived from an EMBL/GenBank/DDBJ whole genome shotgun (WGS) entry which is preliminary data.</text>
</comment>
<dbReference type="Gene3D" id="1.25.40.390">
    <property type="match status" value="2"/>
</dbReference>
<feature type="region of interest" description="Disordered" evidence="6">
    <location>
        <begin position="427"/>
        <end position="469"/>
    </location>
</feature>
<organism evidence="9 10">
    <name type="scientific">Candidatus Thermochlorobacter aerophilus</name>
    <dbReference type="NCBI Taxonomy" id="1868324"/>
    <lineage>
        <taxon>Bacteria</taxon>
        <taxon>Pseudomonadati</taxon>
        <taxon>Chlorobiota</taxon>
        <taxon>Chlorobiia</taxon>
        <taxon>Chlorobiales</taxon>
        <taxon>Candidatus Thermochlorobacteriaceae</taxon>
        <taxon>Candidatus Thermochlorobacter</taxon>
    </lineage>
</organism>
<dbReference type="AlphaFoldDB" id="A0A395M2J9"/>
<feature type="compositionally biased region" description="Low complexity" evidence="6">
    <location>
        <begin position="440"/>
        <end position="452"/>
    </location>
</feature>
<keyword evidence="7" id="KW-1133">Transmembrane helix</keyword>
<keyword evidence="5" id="KW-0998">Cell outer membrane</keyword>
<name>A0A395M2J9_9BACT</name>
<dbReference type="SUPFAM" id="SSF48452">
    <property type="entry name" value="TPR-like"/>
    <property type="match status" value="1"/>
</dbReference>
<gene>
    <name evidence="9" type="ORF">D0433_03450</name>
</gene>
<evidence type="ECO:0000259" key="8">
    <source>
        <dbReference type="Pfam" id="PF07980"/>
    </source>
</evidence>
<evidence type="ECO:0000313" key="9">
    <source>
        <dbReference type="EMBL" id="RFM24970.1"/>
    </source>
</evidence>
<evidence type="ECO:0000256" key="5">
    <source>
        <dbReference type="ARBA" id="ARBA00023237"/>
    </source>
</evidence>
<dbReference type="EMBL" id="PHFL01000014">
    <property type="protein sequence ID" value="RFM24970.1"/>
    <property type="molecule type" value="Genomic_DNA"/>
</dbReference>
<comment type="subcellular location">
    <subcellularLocation>
        <location evidence="1">Cell outer membrane</location>
    </subcellularLocation>
</comment>
<reference evidence="9 10" key="1">
    <citation type="journal article" date="2011" name="ISME J.">
        <title>Community ecology of hot spring cyanobacterial mats: predominant populations and their functional potential.</title>
        <authorList>
            <person name="Klatt C.G."/>
            <person name="Wood J.M."/>
            <person name="Rusch D.B."/>
            <person name="Bateson M.M."/>
            <person name="Hamamura N."/>
            <person name="Heidelberg J.F."/>
            <person name="Grossman A.R."/>
            <person name="Bhaya D."/>
            <person name="Cohan F.M."/>
            <person name="Kuhl M."/>
            <person name="Bryant D.A."/>
            <person name="Ward D.M."/>
        </authorList>
    </citation>
    <scope>NUCLEOTIDE SEQUENCE [LARGE SCALE GENOMIC DNA]</scope>
    <source>
        <strain evidence="9">OS</strain>
    </source>
</reference>
<keyword evidence="7" id="KW-0812">Transmembrane</keyword>
<protein>
    <submittedName>
        <fullName evidence="9">RagB/SusD family nutrient uptake outer membrane protein</fullName>
    </submittedName>
</protein>
<keyword evidence="3" id="KW-0732">Signal</keyword>
<keyword evidence="4 7" id="KW-0472">Membrane</keyword>
<evidence type="ECO:0000256" key="4">
    <source>
        <dbReference type="ARBA" id="ARBA00023136"/>
    </source>
</evidence>
<dbReference type="GO" id="GO:0009279">
    <property type="term" value="C:cell outer membrane"/>
    <property type="evidence" value="ECO:0007669"/>
    <property type="project" value="UniProtKB-SubCell"/>
</dbReference>
<feature type="transmembrane region" description="Helical" evidence="7">
    <location>
        <begin position="12"/>
        <end position="31"/>
    </location>
</feature>
<proteinExistence type="inferred from homology"/>
<evidence type="ECO:0000256" key="6">
    <source>
        <dbReference type="SAM" id="MobiDB-lite"/>
    </source>
</evidence>
<evidence type="ECO:0000313" key="10">
    <source>
        <dbReference type="Proteomes" id="UP000266389"/>
    </source>
</evidence>